<reference evidence="3 4" key="1">
    <citation type="submission" date="2015-10" db="EMBL/GenBank/DDBJ databases">
        <title>Genome sequencing and analysis of members of genus Stenotrophomonas.</title>
        <authorList>
            <person name="Patil P.P."/>
            <person name="Midha S."/>
            <person name="Patil P.B."/>
        </authorList>
    </citation>
    <scope>NUCLEOTIDE SEQUENCE [LARGE SCALE GENOMIC DNA]</scope>
    <source>
        <strain evidence="3 4">JCM 16536</strain>
    </source>
</reference>
<dbReference type="EMBL" id="LLXU01000113">
    <property type="protein sequence ID" value="KRG38807.1"/>
    <property type="molecule type" value="Genomic_DNA"/>
</dbReference>
<dbReference type="InterPro" id="IPR052350">
    <property type="entry name" value="Metallo-dep_Lactonases"/>
</dbReference>
<dbReference type="PANTHER" id="PTHR43569:SF2">
    <property type="entry name" value="AMIDOHYDROLASE-RELATED DOMAIN-CONTAINING PROTEIN"/>
    <property type="match status" value="1"/>
</dbReference>
<feature type="domain" description="Amidohydrolase-related" evidence="2">
    <location>
        <begin position="3"/>
        <end position="280"/>
    </location>
</feature>
<dbReference type="RefSeq" id="WP_057648403.1">
    <property type="nucleotide sequence ID" value="NZ_PZOY01000020.1"/>
</dbReference>
<dbReference type="Gene3D" id="3.20.20.140">
    <property type="entry name" value="Metal-dependent hydrolases"/>
    <property type="match status" value="1"/>
</dbReference>
<comment type="similarity">
    <text evidence="1">Belongs to the metallo-dependent hydrolases superfamily.</text>
</comment>
<dbReference type="Proteomes" id="UP000051802">
    <property type="component" value="Unassembled WGS sequence"/>
</dbReference>
<dbReference type="InterPro" id="IPR032466">
    <property type="entry name" value="Metal_Hydrolase"/>
</dbReference>
<dbReference type="InterPro" id="IPR006680">
    <property type="entry name" value="Amidohydro-rel"/>
</dbReference>
<comment type="caution">
    <text evidence="3">The sequence shown here is derived from an EMBL/GenBank/DDBJ whole genome shotgun (WGS) entry which is preliminary data.</text>
</comment>
<dbReference type="Pfam" id="PF04909">
    <property type="entry name" value="Amidohydro_2"/>
    <property type="match status" value="1"/>
</dbReference>
<keyword evidence="4" id="KW-1185">Reference proteome</keyword>
<accession>A0A0R0ABJ2</accession>
<organism evidence="3 4">
    <name type="scientific">Stenotrophomonas panacihumi</name>
    <dbReference type="NCBI Taxonomy" id="676599"/>
    <lineage>
        <taxon>Bacteria</taxon>
        <taxon>Pseudomonadati</taxon>
        <taxon>Pseudomonadota</taxon>
        <taxon>Gammaproteobacteria</taxon>
        <taxon>Lysobacterales</taxon>
        <taxon>Lysobacteraceae</taxon>
        <taxon>Stenotrophomonas</taxon>
    </lineage>
</organism>
<dbReference type="PANTHER" id="PTHR43569">
    <property type="entry name" value="AMIDOHYDROLASE"/>
    <property type="match status" value="1"/>
</dbReference>
<evidence type="ECO:0000313" key="4">
    <source>
        <dbReference type="Proteomes" id="UP000051802"/>
    </source>
</evidence>
<dbReference type="SUPFAM" id="SSF51556">
    <property type="entry name" value="Metallo-dependent hydrolases"/>
    <property type="match status" value="1"/>
</dbReference>
<name>A0A0R0ABJ2_9GAMM</name>
<evidence type="ECO:0000256" key="1">
    <source>
        <dbReference type="ARBA" id="ARBA00038310"/>
    </source>
</evidence>
<evidence type="ECO:0000313" key="3">
    <source>
        <dbReference type="EMBL" id="KRG38807.1"/>
    </source>
</evidence>
<dbReference type="AlphaFoldDB" id="A0A0R0ABJ2"/>
<dbReference type="OrthoDB" id="9787654at2"/>
<dbReference type="STRING" id="676599.ARC20_14445"/>
<dbReference type="GO" id="GO:0016787">
    <property type="term" value="F:hydrolase activity"/>
    <property type="evidence" value="ECO:0007669"/>
    <property type="project" value="InterPro"/>
</dbReference>
<protein>
    <recommendedName>
        <fullName evidence="2">Amidohydrolase-related domain-containing protein</fullName>
    </recommendedName>
</protein>
<sequence length="286" mass="31200">MMIDAHQHFWRYDPIAYAWIGPGMEVLARDWLPADYAPLRERHGIATTIAVQARGEEADTEWLLAQARAYPWIAGVVGWVDLRAADVASRLAHWQSQGPLVGVRHQVQDEADPAAYLADAAFNAGVAAVQRAGLVYEVLLRHDQLHAARAFCARHDAAPLVLDHLGKPDISGDATAYARWEEQMRALAALPHVHVKISGLVTEAGRDAHGALDRAGIVRHLDAVLALFGADRLLFGSDWPVCQLAVPFDDVLALARDWAAPLPAGEREAIFGGNARTLYPSAQSTR</sequence>
<gene>
    <name evidence="3" type="ORF">ARC20_14445</name>
</gene>
<proteinExistence type="inferred from homology"/>
<evidence type="ECO:0000259" key="2">
    <source>
        <dbReference type="Pfam" id="PF04909"/>
    </source>
</evidence>